<comment type="caution">
    <text evidence="3">The sequence shown here is derived from an EMBL/GenBank/DDBJ whole genome shotgun (WGS) entry which is preliminary data.</text>
</comment>
<comment type="similarity">
    <text evidence="1">Belongs to the UPF0696 family.</text>
</comment>
<evidence type="ECO:0000313" key="4">
    <source>
        <dbReference type="Proteomes" id="UP001150904"/>
    </source>
</evidence>
<feature type="compositionally biased region" description="Polar residues" evidence="2">
    <location>
        <begin position="13"/>
        <end position="26"/>
    </location>
</feature>
<dbReference type="InterPro" id="IPR015034">
    <property type="entry name" value="Bles03"/>
</dbReference>
<feature type="region of interest" description="Disordered" evidence="2">
    <location>
        <begin position="1"/>
        <end position="39"/>
    </location>
</feature>
<dbReference type="PANTHER" id="PTHR31977:SF1">
    <property type="entry name" value="UPF0696 PROTEIN C11ORF68"/>
    <property type="match status" value="1"/>
</dbReference>
<dbReference type="OrthoDB" id="10067381at2759"/>
<sequence length="313" mass="34773">MPNVTGLDEIFSDESSFYGNPATSPANPVPGDDDEQARLLNLAATYDPEPFWSEIHPRLLSKRQHELQAPPTQTEPEPMSQDDSPTTTFQPKDRRGPKESITSFLSRLPPSTTPVSEAGPWIWMWGPKPHATEGGDVPAFTRKGTELLEAYEEESSRLRAAHEKSGAKTTASLTRKLNPLRRTLEQNIFELAKETGVTSGKWMLFPSVNNVDSIWKTVVTALDEGKLGDAAKVATDDGSGDVRLICVYTRDFSDKEDVKRVLKTLVETGLVDKESRPIYYKCDAYTYLDIKSKNEYGLKASLFSSRDVLSGKV</sequence>
<evidence type="ECO:0000256" key="1">
    <source>
        <dbReference type="ARBA" id="ARBA00010568"/>
    </source>
</evidence>
<dbReference type="PANTHER" id="PTHR31977">
    <property type="entry name" value="UPF0696 PROTEIN C11ORF68"/>
    <property type="match status" value="1"/>
</dbReference>
<dbReference type="SUPFAM" id="SSF55418">
    <property type="entry name" value="eIF4e-like"/>
    <property type="match status" value="1"/>
</dbReference>
<dbReference type="Pfam" id="PF08939">
    <property type="entry name" value="Bles03"/>
    <property type="match status" value="1"/>
</dbReference>
<accession>A0A9W9JJC3</accession>
<dbReference type="InterPro" id="IPR023398">
    <property type="entry name" value="TIF_eIF4e-like"/>
</dbReference>
<dbReference type="Gene3D" id="3.30.760.10">
    <property type="entry name" value="RNA Cap, Translation Initiation Factor Eif4e"/>
    <property type="match status" value="1"/>
</dbReference>
<reference evidence="3" key="2">
    <citation type="journal article" date="2023" name="IMA Fungus">
        <title>Comparative genomic study of the Penicillium genus elucidates a diverse pangenome and 15 lateral gene transfer events.</title>
        <authorList>
            <person name="Petersen C."/>
            <person name="Sorensen T."/>
            <person name="Nielsen M.R."/>
            <person name="Sondergaard T.E."/>
            <person name="Sorensen J.L."/>
            <person name="Fitzpatrick D.A."/>
            <person name="Frisvad J.C."/>
            <person name="Nielsen K.L."/>
        </authorList>
    </citation>
    <scope>NUCLEOTIDE SEQUENCE</scope>
    <source>
        <strain evidence="3">IBT 15544</strain>
    </source>
</reference>
<protein>
    <recommendedName>
        <fullName evidence="5">DUF1917-domain-containing protein</fullName>
    </recommendedName>
</protein>
<dbReference type="GeneID" id="83181438"/>
<feature type="region of interest" description="Disordered" evidence="2">
    <location>
        <begin position="55"/>
        <end position="120"/>
    </location>
</feature>
<gene>
    <name evidence="3" type="ORF">N7498_007075</name>
</gene>
<dbReference type="AlphaFoldDB" id="A0A9W9JJC3"/>
<dbReference type="Proteomes" id="UP001150904">
    <property type="component" value="Unassembled WGS sequence"/>
</dbReference>
<dbReference type="RefSeq" id="XP_058306386.1">
    <property type="nucleotide sequence ID" value="XM_058454137.1"/>
</dbReference>
<evidence type="ECO:0000256" key="2">
    <source>
        <dbReference type="SAM" id="MobiDB-lite"/>
    </source>
</evidence>
<name>A0A9W9JJC3_9EURO</name>
<keyword evidence="4" id="KW-1185">Reference proteome</keyword>
<organism evidence="3 4">
    <name type="scientific">Penicillium cinerascens</name>
    <dbReference type="NCBI Taxonomy" id="70096"/>
    <lineage>
        <taxon>Eukaryota</taxon>
        <taxon>Fungi</taxon>
        <taxon>Dikarya</taxon>
        <taxon>Ascomycota</taxon>
        <taxon>Pezizomycotina</taxon>
        <taxon>Eurotiomycetes</taxon>
        <taxon>Eurotiomycetidae</taxon>
        <taxon>Eurotiales</taxon>
        <taxon>Aspergillaceae</taxon>
        <taxon>Penicillium</taxon>
    </lineage>
</organism>
<proteinExistence type="inferred from homology"/>
<evidence type="ECO:0000313" key="3">
    <source>
        <dbReference type="EMBL" id="KAJ5197958.1"/>
    </source>
</evidence>
<dbReference type="EMBL" id="JAPQKR010000014">
    <property type="protein sequence ID" value="KAJ5197958.1"/>
    <property type="molecule type" value="Genomic_DNA"/>
</dbReference>
<feature type="compositionally biased region" description="Polar residues" evidence="2">
    <location>
        <begin position="70"/>
        <end position="90"/>
    </location>
</feature>
<feature type="compositionally biased region" description="Polar residues" evidence="2">
    <location>
        <begin position="100"/>
        <end position="115"/>
    </location>
</feature>
<reference evidence="3" key="1">
    <citation type="submission" date="2022-12" db="EMBL/GenBank/DDBJ databases">
        <authorList>
            <person name="Petersen C."/>
        </authorList>
    </citation>
    <scope>NUCLEOTIDE SEQUENCE</scope>
    <source>
        <strain evidence="3">IBT 15544</strain>
    </source>
</reference>
<evidence type="ECO:0008006" key="5">
    <source>
        <dbReference type="Google" id="ProtNLM"/>
    </source>
</evidence>